<comment type="similarity">
    <text evidence="9">Belongs to the binding-protein-dependent transport system permease family. LivHM subfamily.</text>
</comment>
<dbReference type="CDD" id="cd06582">
    <property type="entry name" value="TM_PBP1_LivH_like"/>
    <property type="match status" value="1"/>
</dbReference>
<dbReference type="GO" id="GO:0042941">
    <property type="term" value="P:D-alanine transmembrane transport"/>
    <property type="evidence" value="ECO:0007669"/>
    <property type="project" value="TreeGrafter"/>
</dbReference>
<keyword evidence="5 10" id="KW-0812">Transmembrane</keyword>
<feature type="transmembrane region" description="Helical" evidence="10">
    <location>
        <begin position="92"/>
        <end position="113"/>
    </location>
</feature>
<protein>
    <recommendedName>
        <fullName evidence="13">Branched-chain amino acid ABC transporter permease</fullName>
    </recommendedName>
</protein>
<dbReference type="GO" id="GO:0015808">
    <property type="term" value="P:L-alanine transport"/>
    <property type="evidence" value="ECO:0007669"/>
    <property type="project" value="TreeGrafter"/>
</dbReference>
<dbReference type="PANTHER" id="PTHR11795:SF371">
    <property type="entry name" value="HIGH-AFFINITY BRANCHED-CHAIN AMINO ACID TRANSPORT SYSTEM PERMEASE PROTEIN LIVH"/>
    <property type="match status" value="1"/>
</dbReference>
<dbReference type="PATRIC" id="fig|1698267.3.peg.364"/>
<evidence type="ECO:0000256" key="10">
    <source>
        <dbReference type="SAM" id="Phobius"/>
    </source>
</evidence>
<reference evidence="11 12" key="1">
    <citation type="journal article" date="2016" name="Sci. Rep.">
        <title>Metabolic traits of an uncultured archaeal lineage -MSBL1- from brine pools of the Red Sea.</title>
        <authorList>
            <person name="Mwirichia R."/>
            <person name="Alam I."/>
            <person name="Rashid M."/>
            <person name="Vinu M."/>
            <person name="Ba-Alawi W."/>
            <person name="Anthony Kamau A."/>
            <person name="Kamanda Ngugi D."/>
            <person name="Goker M."/>
            <person name="Klenk H.P."/>
            <person name="Bajic V."/>
            <person name="Stingl U."/>
        </authorList>
    </citation>
    <scope>NUCLEOTIDE SEQUENCE [LARGE SCALE GENOMIC DNA]</scope>
    <source>
        <strain evidence="11">SCGC-AAA259I09</strain>
    </source>
</reference>
<evidence type="ECO:0000256" key="7">
    <source>
        <dbReference type="ARBA" id="ARBA00022989"/>
    </source>
</evidence>
<dbReference type="AlphaFoldDB" id="A0A133UUY4"/>
<evidence type="ECO:0000256" key="2">
    <source>
        <dbReference type="ARBA" id="ARBA00022448"/>
    </source>
</evidence>
<accession>A0A133UUY4</accession>
<keyword evidence="6" id="KW-0029">Amino-acid transport</keyword>
<feature type="transmembrane region" description="Helical" evidence="10">
    <location>
        <begin position="190"/>
        <end position="208"/>
    </location>
</feature>
<feature type="transmembrane region" description="Helical" evidence="10">
    <location>
        <begin position="139"/>
        <end position="158"/>
    </location>
</feature>
<feature type="transmembrane region" description="Helical" evidence="10">
    <location>
        <begin position="252"/>
        <end position="274"/>
    </location>
</feature>
<dbReference type="EMBL" id="LHXR01000014">
    <property type="protein sequence ID" value="KXA97940.1"/>
    <property type="molecule type" value="Genomic_DNA"/>
</dbReference>
<name>A0A133UUY4_9EURY</name>
<feature type="transmembrane region" description="Helical" evidence="10">
    <location>
        <begin position="6"/>
        <end position="27"/>
    </location>
</feature>
<comment type="subcellular location">
    <subcellularLocation>
        <location evidence="1">Cell membrane</location>
        <topology evidence="1">Multi-pass membrane protein</topology>
    </subcellularLocation>
</comment>
<evidence type="ECO:0000256" key="4">
    <source>
        <dbReference type="ARBA" id="ARBA00022519"/>
    </source>
</evidence>
<evidence type="ECO:0000256" key="8">
    <source>
        <dbReference type="ARBA" id="ARBA00023136"/>
    </source>
</evidence>
<keyword evidence="7 10" id="KW-1133">Transmembrane helix</keyword>
<evidence type="ECO:0000256" key="3">
    <source>
        <dbReference type="ARBA" id="ARBA00022475"/>
    </source>
</evidence>
<dbReference type="GO" id="GO:0015190">
    <property type="term" value="F:L-leucine transmembrane transporter activity"/>
    <property type="evidence" value="ECO:0007669"/>
    <property type="project" value="TreeGrafter"/>
</dbReference>
<proteinExistence type="inferred from homology"/>
<sequence>MMQAILNSLILTAELGLITIGLTNSFAIARFANISHASLVLWGTYIAFALSVQFKLNLVLAIIIALLGAGLLAIALDMAVFKRLRERGAGGLILLVSSFALMILLRNLLKIIWGPGTHSFPSVLQKTYVIIGGGHITQFQILIIGVSFASMYGFHLLLTRTKLGRSMRAISDNEKLAQACGIHKEAIMNWVWLLAGILAALGGIFLGYTQQIHPRIGFNIILPAFAAAIAGGIGNPYGAMLGAALIAFSQNILLSIDWGGILSFLGLYSGSLYINPSYKYAISFIVMIIVLLIRPSGILRGRVGD</sequence>
<evidence type="ECO:0000256" key="5">
    <source>
        <dbReference type="ARBA" id="ARBA00022692"/>
    </source>
</evidence>
<comment type="caution">
    <text evidence="11">The sequence shown here is derived from an EMBL/GenBank/DDBJ whole genome shotgun (WGS) entry which is preliminary data.</text>
</comment>
<dbReference type="GO" id="GO:0005886">
    <property type="term" value="C:plasma membrane"/>
    <property type="evidence" value="ECO:0007669"/>
    <property type="project" value="UniProtKB-SubCell"/>
</dbReference>
<dbReference type="Proteomes" id="UP000070463">
    <property type="component" value="Unassembled WGS sequence"/>
</dbReference>
<evidence type="ECO:0008006" key="13">
    <source>
        <dbReference type="Google" id="ProtNLM"/>
    </source>
</evidence>
<keyword evidence="12" id="KW-1185">Reference proteome</keyword>
<keyword evidence="3" id="KW-1003">Cell membrane</keyword>
<gene>
    <name evidence="11" type="ORF">AKJ37_01870</name>
</gene>
<dbReference type="Pfam" id="PF02653">
    <property type="entry name" value="BPD_transp_2"/>
    <property type="match status" value="1"/>
</dbReference>
<keyword evidence="4" id="KW-0997">Cell inner membrane</keyword>
<dbReference type="PANTHER" id="PTHR11795">
    <property type="entry name" value="BRANCHED-CHAIN AMINO ACID TRANSPORT SYSTEM PERMEASE PROTEIN LIVH"/>
    <property type="match status" value="1"/>
</dbReference>
<evidence type="ECO:0000256" key="1">
    <source>
        <dbReference type="ARBA" id="ARBA00004651"/>
    </source>
</evidence>
<evidence type="ECO:0000256" key="6">
    <source>
        <dbReference type="ARBA" id="ARBA00022970"/>
    </source>
</evidence>
<organism evidence="11 12">
    <name type="scientific">candidate division MSBL1 archaeon SCGC-AAA259I09</name>
    <dbReference type="NCBI Taxonomy" id="1698267"/>
    <lineage>
        <taxon>Archaea</taxon>
        <taxon>Methanobacteriati</taxon>
        <taxon>Methanobacteriota</taxon>
        <taxon>candidate division MSBL1</taxon>
    </lineage>
</organism>
<feature type="transmembrane region" description="Helical" evidence="10">
    <location>
        <begin position="58"/>
        <end position="80"/>
    </location>
</feature>
<dbReference type="GO" id="GO:1903806">
    <property type="term" value="P:L-isoleucine import across plasma membrane"/>
    <property type="evidence" value="ECO:0007669"/>
    <property type="project" value="TreeGrafter"/>
</dbReference>
<dbReference type="GO" id="GO:0015192">
    <property type="term" value="F:L-phenylalanine transmembrane transporter activity"/>
    <property type="evidence" value="ECO:0007669"/>
    <property type="project" value="TreeGrafter"/>
</dbReference>
<dbReference type="GO" id="GO:0005304">
    <property type="term" value="F:L-valine transmembrane transporter activity"/>
    <property type="evidence" value="ECO:0007669"/>
    <property type="project" value="TreeGrafter"/>
</dbReference>
<evidence type="ECO:0000313" key="11">
    <source>
        <dbReference type="EMBL" id="KXA97940.1"/>
    </source>
</evidence>
<feature type="transmembrane region" description="Helical" evidence="10">
    <location>
        <begin position="34"/>
        <end position="52"/>
    </location>
</feature>
<feature type="transmembrane region" description="Helical" evidence="10">
    <location>
        <begin position="280"/>
        <end position="299"/>
    </location>
</feature>
<keyword evidence="8 10" id="KW-0472">Membrane</keyword>
<dbReference type="GO" id="GO:0015188">
    <property type="term" value="F:L-isoleucine transmembrane transporter activity"/>
    <property type="evidence" value="ECO:0007669"/>
    <property type="project" value="TreeGrafter"/>
</dbReference>
<keyword evidence="2" id="KW-0813">Transport</keyword>
<evidence type="ECO:0000313" key="12">
    <source>
        <dbReference type="Proteomes" id="UP000070463"/>
    </source>
</evidence>
<dbReference type="InterPro" id="IPR052157">
    <property type="entry name" value="BCAA_transport_permease"/>
</dbReference>
<dbReference type="InterPro" id="IPR001851">
    <property type="entry name" value="ABC_transp_permease"/>
</dbReference>
<evidence type="ECO:0000256" key="9">
    <source>
        <dbReference type="ARBA" id="ARBA00037998"/>
    </source>
</evidence>
<feature type="transmembrane region" description="Helical" evidence="10">
    <location>
        <begin position="220"/>
        <end position="245"/>
    </location>
</feature>